<name>A0A7W0HPW4_9ACTN</name>
<feature type="transmembrane region" description="Helical" evidence="6">
    <location>
        <begin position="332"/>
        <end position="351"/>
    </location>
</feature>
<keyword evidence="2" id="KW-1003">Cell membrane</keyword>
<keyword evidence="8" id="KW-1185">Reference proteome</keyword>
<organism evidence="7 8">
    <name type="scientific">Nonomuraea soli</name>
    <dbReference type="NCBI Taxonomy" id="1032476"/>
    <lineage>
        <taxon>Bacteria</taxon>
        <taxon>Bacillati</taxon>
        <taxon>Actinomycetota</taxon>
        <taxon>Actinomycetes</taxon>
        <taxon>Streptosporangiales</taxon>
        <taxon>Streptosporangiaceae</taxon>
        <taxon>Nonomuraea</taxon>
    </lineage>
</organism>
<accession>A0A7W0HPW4</accession>
<feature type="transmembrane region" description="Helical" evidence="6">
    <location>
        <begin position="73"/>
        <end position="91"/>
    </location>
</feature>
<feature type="transmembrane region" description="Helical" evidence="6">
    <location>
        <begin position="243"/>
        <end position="264"/>
    </location>
</feature>
<keyword evidence="5 6" id="KW-0472">Membrane</keyword>
<dbReference type="PANTHER" id="PTHR23513">
    <property type="entry name" value="INTEGRAL MEMBRANE EFFLUX PROTEIN-RELATED"/>
    <property type="match status" value="1"/>
</dbReference>
<comment type="caution">
    <text evidence="7">The sequence shown here is derived from an EMBL/GenBank/DDBJ whole genome shotgun (WGS) entry which is preliminary data.</text>
</comment>
<feature type="transmembrane region" description="Helical" evidence="6">
    <location>
        <begin position="97"/>
        <end position="120"/>
    </location>
</feature>
<keyword evidence="4 6" id="KW-1133">Transmembrane helix</keyword>
<dbReference type="CDD" id="cd06173">
    <property type="entry name" value="MFS_MefA_like"/>
    <property type="match status" value="1"/>
</dbReference>
<feature type="transmembrane region" description="Helical" evidence="6">
    <location>
        <begin position="208"/>
        <end position="231"/>
    </location>
</feature>
<evidence type="ECO:0000256" key="5">
    <source>
        <dbReference type="ARBA" id="ARBA00023136"/>
    </source>
</evidence>
<dbReference type="InterPro" id="IPR011701">
    <property type="entry name" value="MFS"/>
</dbReference>
<reference evidence="7 8" key="1">
    <citation type="submission" date="2020-07" db="EMBL/GenBank/DDBJ databases">
        <title>Genomic Encyclopedia of Type Strains, Phase IV (KMG-IV): sequencing the most valuable type-strain genomes for metagenomic binning, comparative biology and taxonomic classification.</title>
        <authorList>
            <person name="Goeker M."/>
        </authorList>
    </citation>
    <scope>NUCLEOTIDE SEQUENCE [LARGE SCALE GENOMIC DNA]</scope>
    <source>
        <strain evidence="7 8">DSM 45533</strain>
    </source>
</reference>
<feature type="transmembrane region" description="Helical" evidence="6">
    <location>
        <begin position="295"/>
        <end position="320"/>
    </location>
</feature>
<dbReference type="AlphaFoldDB" id="A0A7W0HPW4"/>
<dbReference type="PANTHER" id="PTHR23513:SF11">
    <property type="entry name" value="STAPHYLOFERRIN A TRANSPORTER"/>
    <property type="match status" value="1"/>
</dbReference>
<dbReference type="EMBL" id="JACDUR010000003">
    <property type="protein sequence ID" value="MBA2891293.1"/>
    <property type="molecule type" value="Genomic_DNA"/>
</dbReference>
<feature type="transmembrane region" description="Helical" evidence="6">
    <location>
        <begin position="271"/>
        <end position="289"/>
    </location>
</feature>
<evidence type="ECO:0000256" key="3">
    <source>
        <dbReference type="ARBA" id="ARBA00022692"/>
    </source>
</evidence>
<comment type="subcellular location">
    <subcellularLocation>
        <location evidence="1">Cell membrane</location>
        <topology evidence="1">Multi-pass membrane protein</topology>
    </subcellularLocation>
</comment>
<feature type="transmembrane region" description="Helical" evidence="6">
    <location>
        <begin position="141"/>
        <end position="162"/>
    </location>
</feature>
<feature type="transmembrane region" description="Helical" evidence="6">
    <location>
        <begin position="168"/>
        <end position="187"/>
    </location>
</feature>
<evidence type="ECO:0000256" key="4">
    <source>
        <dbReference type="ARBA" id="ARBA00022989"/>
    </source>
</evidence>
<evidence type="ECO:0000313" key="7">
    <source>
        <dbReference type="EMBL" id="MBA2891293.1"/>
    </source>
</evidence>
<evidence type="ECO:0000256" key="2">
    <source>
        <dbReference type="ARBA" id="ARBA00022475"/>
    </source>
</evidence>
<dbReference type="Gene3D" id="1.20.1250.20">
    <property type="entry name" value="MFS general substrate transporter like domains"/>
    <property type="match status" value="1"/>
</dbReference>
<sequence length="392" mass="40880">MWTRDFGLFFAARTISMLGSSMMPVAIALGMHEAGYGATGVGLALASWMLPMAGLILFGGVITDRFTPRRMMVAADVIRAVVQTLTAVLFLTGRPVLWQILVLTAITGAAAAMYTPGVAGTIPRITTDVQRANATLRVSEAIMQLAGPGLAGLLVGFIGVGMLYAADAVGFAASAACLLLMRARVAATAQEPMMVRLREGWREFRSRTWMWSVILIWVIFGITLFGPLIPLGSTLVTGMYGQAAYGLVMSAGGAGTILGGLVAMRLRPARPLAAGAVAMFLFAAQPLTMSLEADLWVIMAGFVLGGAGWAFWSVMWATSVQTQVPQEALNRVSAYEIGGSTISIPIGQALAGPVAGLFGAAGVLSVSTVVALAGCVALLAVPQIRRLARVTA</sequence>
<dbReference type="SUPFAM" id="SSF103473">
    <property type="entry name" value="MFS general substrate transporter"/>
    <property type="match status" value="1"/>
</dbReference>
<dbReference type="RefSeq" id="WP_181610110.1">
    <property type="nucleotide sequence ID" value="NZ_BAABAM010000002.1"/>
</dbReference>
<evidence type="ECO:0000256" key="6">
    <source>
        <dbReference type="SAM" id="Phobius"/>
    </source>
</evidence>
<dbReference type="InterPro" id="IPR036259">
    <property type="entry name" value="MFS_trans_sf"/>
</dbReference>
<dbReference type="Proteomes" id="UP000530928">
    <property type="component" value="Unassembled WGS sequence"/>
</dbReference>
<feature type="transmembrane region" description="Helical" evidence="6">
    <location>
        <begin position="357"/>
        <end position="381"/>
    </location>
</feature>
<dbReference type="Pfam" id="PF07690">
    <property type="entry name" value="MFS_1"/>
    <property type="match status" value="1"/>
</dbReference>
<gene>
    <name evidence="7" type="ORF">HNR30_002634</name>
</gene>
<protein>
    <submittedName>
        <fullName evidence="7">MFS family permease</fullName>
    </submittedName>
</protein>
<dbReference type="GO" id="GO:0005886">
    <property type="term" value="C:plasma membrane"/>
    <property type="evidence" value="ECO:0007669"/>
    <property type="project" value="UniProtKB-SubCell"/>
</dbReference>
<proteinExistence type="predicted"/>
<dbReference type="GO" id="GO:0022857">
    <property type="term" value="F:transmembrane transporter activity"/>
    <property type="evidence" value="ECO:0007669"/>
    <property type="project" value="InterPro"/>
</dbReference>
<feature type="transmembrane region" description="Helical" evidence="6">
    <location>
        <begin position="40"/>
        <end position="61"/>
    </location>
</feature>
<evidence type="ECO:0000313" key="8">
    <source>
        <dbReference type="Proteomes" id="UP000530928"/>
    </source>
</evidence>
<evidence type="ECO:0000256" key="1">
    <source>
        <dbReference type="ARBA" id="ARBA00004651"/>
    </source>
</evidence>
<keyword evidence="3 6" id="KW-0812">Transmembrane</keyword>